<dbReference type="Proteomes" id="UP000199628">
    <property type="component" value="Unassembled WGS sequence"/>
</dbReference>
<dbReference type="EMBL" id="FMZV01000019">
    <property type="protein sequence ID" value="SDE43370.1"/>
    <property type="molecule type" value="Genomic_DNA"/>
</dbReference>
<name>A0A1G7CX58_9RHOB</name>
<evidence type="ECO:0000313" key="2">
    <source>
        <dbReference type="EMBL" id="SDE43370.1"/>
    </source>
</evidence>
<proteinExistence type="predicted"/>
<accession>A0A1G7CX58</accession>
<dbReference type="RefSeq" id="WP_093036547.1">
    <property type="nucleotide sequence ID" value="NZ_FMZV01000019.1"/>
</dbReference>
<evidence type="ECO:0000259" key="1">
    <source>
        <dbReference type="Pfam" id="PF20093"/>
    </source>
</evidence>
<dbReference type="InterPro" id="IPR045506">
    <property type="entry name" value="DUF6484"/>
</dbReference>
<protein>
    <recommendedName>
        <fullName evidence="1">DUF6484 domain-containing protein</fullName>
    </recommendedName>
</protein>
<dbReference type="AlphaFoldDB" id="A0A1G7CX58"/>
<gene>
    <name evidence="2" type="ORF">SAMN04488239_11938</name>
</gene>
<dbReference type="OrthoDB" id="3078443at2"/>
<keyword evidence="3" id="KW-1185">Reference proteome</keyword>
<dbReference type="Pfam" id="PF20093">
    <property type="entry name" value="DUF6484"/>
    <property type="match status" value="1"/>
</dbReference>
<sequence length="140" mass="14997">MPVTRQIDGVSIGLFLGFENNAPLVVFPGNPSDHAIAARSLARLSGTDAGCEVALMFEDGDLTRPLILGRIQDPAREPAEPTVIRDGENVRITANKRLELRVGKASIIMEQDGRITIRGTNVTSQASAANRLRGGSIHLN</sequence>
<organism evidence="2 3">
    <name type="scientific">Ruegeria marina</name>
    <dbReference type="NCBI Taxonomy" id="639004"/>
    <lineage>
        <taxon>Bacteria</taxon>
        <taxon>Pseudomonadati</taxon>
        <taxon>Pseudomonadota</taxon>
        <taxon>Alphaproteobacteria</taxon>
        <taxon>Rhodobacterales</taxon>
        <taxon>Roseobacteraceae</taxon>
        <taxon>Ruegeria</taxon>
    </lineage>
</organism>
<dbReference type="STRING" id="639004.SAMN04488239_11938"/>
<reference evidence="3" key="1">
    <citation type="submission" date="2016-10" db="EMBL/GenBank/DDBJ databases">
        <authorList>
            <person name="Varghese N."/>
            <person name="Submissions S."/>
        </authorList>
    </citation>
    <scope>NUCLEOTIDE SEQUENCE [LARGE SCALE GENOMIC DNA]</scope>
    <source>
        <strain evidence="3">CGMCC 1.9108</strain>
    </source>
</reference>
<evidence type="ECO:0000313" key="3">
    <source>
        <dbReference type="Proteomes" id="UP000199628"/>
    </source>
</evidence>
<feature type="domain" description="DUF6484" evidence="1">
    <location>
        <begin position="12"/>
        <end position="71"/>
    </location>
</feature>